<reference evidence="3" key="1">
    <citation type="submission" date="2023-10" db="EMBL/GenBank/DDBJ databases">
        <authorList>
            <person name="Chen Y."/>
            <person name="Shah S."/>
            <person name="Dougan E. K."/>
            <person name="Thang M."/>
            <person name="Chan C."/>
        </authorList>
    </citation>
    <scope>NUCLEOTIDE SEQUENCE [LARGE SCALE GENOMIC DNA]</scope>
</reference>
<evidence type="ECO:0000256" key="2">
    <source>
        <dbReference type="SAM" id="Phobius"/>
    </source>
</evidence>
<keyword evidence="2" id="KW-0812">Transmembrane</keyword>
<organism evidence="3 4">
    <name type="scientific">Prorocentrum cordatum</name>
    <dbReference type="NCBI Taxonomy" id="2364126"/>
    <lineage>
        <taxon>Eukaryota</taxon>
        <taxon>Sar</taxon>
        <taxon>Alveolata</taxon>
        <taxon>Dinophyceae</taxon>
        <taxon>Prorocentrales</taxon>
        <taxon>Prorocentraceae</taxon>
        <taxon>Prorocentrum</taxon>
    </lineage>
</organism>
<feature type="compositionally biased region" description="Low complexity" evidence="1">
    <location>
        <begin position="135"/>
        <end position="148"/>
    </location>
</feature>
<evidence type="ECO:0000313" key="3">
    <source>
        <dbReference type="EMBL" id="CAK0862718.1"/>
    </source>
</evidence>
<feature type="region of interest" description="Disordered" evidence="1">
    <location>
        <begin position="135"/>
        <end position="154"/>
    </location>
</feature>
<dbReference type="Proteomes" id="UP001189429">
    <property type="component" value="Unassembled WGS sequence"/>
</dbReference>
<dbReference type="EMBL" id="CAUYUJ010016188">
    <property type="protein sequence ID" value="CAK0862718.1"/>
    <property type="molecule type" value="Genomic_DNA"/>
</dbReference>
<name>A0ABN9URS0_9DINO</name>
<keyword evidence="4" id="KW-1185">Reference proteome</keyword>
<feature type="compositionally biased region" description="Pro residues" evidence="1">
    <location>
        <begin position="221"/>
        <end position="232"/>
    </location>
</feature>
<feature type="transmembrane region" description="Helical" evidence="2">
    <location>
        <begin position="180"/>
        <end position="200"/>
    </location>
</feature>
<gene>
    <name evidence="3" type="ORF">PCOR1329_LOCUS51061</name>
</gene>
<proteinExistence type="predicted"/>
<keyword evidence="2" id="KW-0472">Membrane</keyword>
<accession>A0ABN9URS0</accession>
<evidence type="ECO:0000313" key="4">
    <source>
        <dbReference type="Proteomes" id="UP001189429"/>
    </source>
</evidence>
<keyword evidence="2" id="KW-1133">Transmembrane helix</keyword>
<evidence type="ECO:0000256" key="1">
    <source>
        <dbReference type="SAM" id="MobiDB-lite"/>
    </source>
</evidence>
<protein>
    <submittedName>
        <fullName evidence="3">Uncharacterized protein</fullName>
    </submittedName>
</protein>
<sequence length="244" mass="26198">MLRMFILPSSRFPYASLTICSHRGQRFVLAMQGAPWASPLSQHLPVHVTLARAEGPGQQARLGHGIRHRAPSLQVASRARAFELGGRSSPHSALCILERRAPPPGIRPARPAGLAGAMPADAAAAAEDAAAAGAAGGSSASKPAVAASEEVEEEEDEFDRLQRLAREKQRARRKYRNKKLQYQFLFKAGAFIIMLTIVLITKKVQAWMGHGKDKEGAKAAPSPPGPEPPLFPVPESTLPEKGEL</sequence>
<comment type="caution">
    <text evidence="3">The sequence shown here is derived from an EMBL/GenBank/DDBJ whole genome shotgun (WGS) entry which is preliminary data.</text>
</comment>
<feature type="region of interest" description="Disordered" evidence="1">
    <location>
        <begin position="212"/>
        <end position="244"/>
    </location>
</feature>